<dbReference type="Proteomes" id="UP000026962">
    <property type="component" value="Chromosome 7"/>
</dbReference>
<name>A0A0E0LIB0_ORYPU</name>
<protein>
    <submittedName>
        <fullName evidence="1">Uncharacterized protein</fullName>
    </submittedName>
</protein>
<evidence type="ECO:0000313" key="1">
    <source>
        <dbReference type="EnsemblPlants" id="OPUNC07G06410.1"/>
    </source>
</evidence>
<keyword evidence="2" id="KW-1185">Reference proteome</keyword>
<evidence type="ECO:0000313" key="2">
    <source>
        <dbReference type="Proteomes" id="UP000026962"/>
    </source>
</evidence>
<dbReference type="HOGENOM" id="CLU_2254541_0_0_1"/>
<reference evidence="1" key="1">
    <citation type="submission" date="2015-04" db="UniProtKB">
        <authorList>
            <consortium name="EnsemblPlants"/>
        </authorList>
    </citation>
    <scope>IDENTIFICATION</scope>
</reference>
<dbReference type="Gramene" id="OPUNC07G06410.1">
    <property type="protein sequence ID" value="OPUNC07G06410.1"/>
    <property type="gene ID" value="OPUNC07G06410"/>
</dbReference>
<accession>A0A0E0LIB0</accession>
<sequence>MVKCNRLHLITKSNKADGNLLSNPPTPNPIYFLPFAHYLFLTIPQWGGSTPSSPLSGGSGFARIRSAGTVGECISCTRMFSPARMRMFMSCGRSSLTRTVIRLS</sequence>
<proteinExistence type="predicted"/>
<dbReference type="EnsemblPlants" id="OPUNC07G06410.1">
    <property type="protein sequence ID" value="OPUNC07G06410.1"/>
    <property type="gene ID" value="OPUNC07G06410"/>
</dbReference>
<organism evidence="1">
    <name type="scientific">Oryza punctata</name>
    <name type="common">Red rice</name>
    <dbReference type="NCBI Taxonomy" id="4537"/>
    <lineage>
        <taxon>Eukaryota</taxon>
        <taxon>Viridiplantae</taxon>
        <taxon>Streptophyta</taxon>
        <taxon>Embryophyta</taxon>
        <taxon>Tracheophyta</taxon>
        <taxon>Spermatophyta</taxon>
        <taxon>Magnoliopsida</taxon>
        <taxon>Liliopsida</taxon>
        <taxon>Poales</taxon>
        <taxon>Poaceae</taxon>
        <taxon>BOP clade</taxon>
        <taxon>Oryzoideae</taxon>
        <taxon>Oryzeae</taxon>
        <taxon>Oryzinae</taxon>
        <taxon>Oryza</taxon>
    </lineage>
</organism>
<dbReference type="AlphaFoldDB" id="A0A0E0LIB0"/>
<reference evidence="1" key="2">
    <citation type="submission" date="2018-05" db="EMBL/GenBank/DDBJ databases">
        <title>OpunRS2 (Oryza punctata Reference Sequence Version 2).</title>
        <authorList>
            <person name="Zhang J."/>
            <person name="Kudrna D."/>
            <person name="Lee S."/>
            <person name="Talag J."/>
            <person name="Welchert J."/>
            <person name="Wing R.A."/>
        </authorList>
    </citation>
    <scope>NUCLEOTIDE SEQUENCE [LARGE SCALE GENOMIC DNA]</scope>
</reference>